<dbReference type="NCBIfam" id="TIGR01169">
    <property type="entry name" value="rplA_bact"/>
    <property type="match status" value="1"/>
</dbReference>
<protein>
    <recommendedName>
        <fullName evidence="9 10">Large ribosomal subunit protein uL1</fullName>
    </recommendedName>
</protein>
<dbReference type="InterPro" id="IPR005878">
    <property type="entry name" value="Ribosom_uL1_bac-type"/>
</dbReference>
<sequence length="232" mass="25599">MKRGKRYLELLKKIDRQKAYSIDEAIETVKNLKSAKFDETVEAAYVLNVDPKQADQNVRGVITLPHGTGKSVRVLVFATADKAQEAKDAGADYVGGEDLIQKIEKEGFLDFDVAIATPDMMKSLGRIAKILGPRKLMPSPKSGTVTMDIYDTVKEFKAGKIEFRVDKTGVIHTVIGKSSFTPEQLKENLLALNSAIIKSRPASVRGQYVKKVYLSLTMSPAVKVNVNELLRA</sequence>
<evidence type="ECO:0000256" key="2">
    <source>
        <dbReference type="ARBA" id="ARBA00022491"/>
    </source>
</evidence>
<dbReference type="InterPro" id="IPR028364">
    <property type="entry name" value="Ribosomal_uL1/biogenesis"/>
</dbReference>
<dbReference type="GO" id="GO:0006417">
    <property type="term" value="P:regulation of translation"/>
    <property type="evidence" value="ECO:0007669"/>
    <property type="project" value="UniProtKB-KW"/>
</dbReference>
<dbReference type="GO" id="GO:0015934">
    <property type="term" value="C:large ribosomal subunit"/>
    <property type="evidence" value="ECO:0007669"/>
    <property type="project" value="InterPro"/>
</dbReference>
<evidence type="ECO:0000256" key="3">
    <source>
        <dbReference type="ARBA" id="ARBA00022555"/>
    </source>
</evidence>
<dbReference type="CDD" id="cd00403">
    <property type="entry name" value="Ribosomal_L1"/>
    <property type="match status" value="1"/>
</dbReference>
<dbReference type="SUPFAM" id="SSF56808">
    <property type="entry name" value="Ribosomal protein L1"/>
    <property type="match status" value="1"/>
</dbReference>
<keyword evidence="3 10" id="KW-0820">tRNA-binding</keyword>
<comment type="similarity">
    <text evidence="1 10">Belongs to the universal ribosomal protein uL1 family.</text>
</comment>
<comment type="function">
    <text evidence="10">Binds directly to 23S rRNA. The L1 stalk is quite mobile in the ribosome, and is involved in E site tRNA release.</text>
</comment>
<dbReference type="AlphaFoldDB" id="A0A2J6WEY8"/>
<dbReference type="GO" id="GO:0006412">
    <property type="term" value="P:translation"/>
    <property type="evidence" value="ECO:0007669"/>
    <property type="project" value="UniProtKB-UniRule"/>
</dbReference>
<dbReference type="GO" id="GO:0019843">
    <property type="term" value="F:rRNA binding"/>
    <property type="evidence" value="ECO:0007669"/>
    <property type="project" value="UniProtKB-UniRule"/>
</dbReference>
<organism evidence="11 12">
    <name type="scientific">Caldisericum exile</name>
    <dbReference type="NCBI Taxonomy" id="693075"/>
    <lineage>
        <taxon>Bacteria</taxon>
        <taxon>Pseudomonadati</taxon>
        <taxon>Caldisericota/Cryosericota group</taxon>
        <taxon>Caldisericota</taxon>
        <taxon>Caldisericia</taxon>
        <taxon>Caldisericales</taxon>
        <taxon>Caldisericaceae</taxon>
        <taxon>Caldisericum</taxon>
    </lineage>
</organism>
<dbReference type="InterPro" id="IPR002143">
    <property type="entry name" value="Ribosomal_uL1"/>
</dbReference>
<dbReference type="RefSeq" id="WP_416084877.1">
    <property type="nucleotide sequence ID" value="NZ_JBNARP010000005.1"/>
</dbReference>
<dbReference type="HAMAP" id="MF_01318_B">
    <property type="entry name" value="Ribosomal_uL1_B"/>
    <property type="match status" value="1"/>
</dbReference>
<dbReference type="Gene3D" id="3.30.190.20">
    <property type="match status" value="1"/>
</dbReference>
<comment type="caution">
    <text evidence="11">The sequence shown here is derived from an EMBL/GenBank/DDBJ whole genome shotgun (WGS) entry which is preliminary data.</text>
</comment>
<dbReference type="PANTHER" id="PTHR36427:SF3">
    <property type="entry name" value="LARGE RIBOSOMAL SUBUNIT PROTEIN UL1M"/>
    <property type="match status" value="1"/>
</dbReference>
<dbReference type="FunFam" id="3.40.50.790:FF:000001">
    <property type="entry name" value="50S ribosomal protein L1"/>
    <property type="match status" value="1"/>
</dbReference>
<dbReference type="Pfam" id="PF00687">
    <property type="entry name" value="Ribosomal_L1"/>
    <property type="match status" value="1"/>
</dbReference>
<keyword evidence="2 10" id="KW-0678">Repressor</keyword>
<keyword evidence="4 10" id="KW-0699">rRNA-binding</keyword>
<dbReference type="Proteomes" id="UP000237040">
    <property type="component" value="Unassembled WGS sequence"/>
</dbReference>
<proteinExistence type="inferred from homology"/>
<reference evidence="11 12" key="1">
    <citation type="submission" date="2018-01" db="EMBL/GenBank/DDBJ databases">
        <title>Metagenomic assembled genomes from two thermal pools in the Uzon Caldera, Kamchatka, Russia.</title>
        <authorList>
            <person name="Wilkins L."/>
            <person name="Ettinger C."/>
        </authorList>
    </citation>
    <scope>NUCLEOTIDE SEQUENCE [LARGE SCALE GENOMIC DNA]</scope>
    <source>
        <strain evidence="11">ZAV-07</strain>
    </source>
</reference>
<keyword evidence="8 10" id="KW-0687">Ribonucleoprotein</keyword>
<evidence type="ECO:0000256" key="1">
    <source>
        <dbReference type="ARBA" id="ARBA00010531"/>
    </source>
</evidence>
<keyword evidence="5 10" id="KW-0810">Translation regulation</keyword>
<comment type="function">
    <text evidence="10">Protein L1 is also a translational repressor protein, it controls the translation of the L11 operon by binding to its mRNA.</text>
</comment>
<evidence type="ECO:0000313" key="12">
    <source>
        <dbReference type="Proteomes" id="UP000237040"/>
    </source>
</evidence>
<name>A0A2J6WEY8_9BACT</name>
<evidence type="ECO:0000256" key="4">
    <source>
        <dbReference type="ARBA" id="ARBA00022730"/>
    </source>
</evidence>
<evidence type="ECO:0000256" key="5">
    <source>
        <dbReference type="ARBA" id="ARBA00022845"/>
    </source>
</evidence>
<keyword evidence="6 10" id="KW-0694">RNA-binding</keyword>
<comment type="subunit">
    <text evidence="10">Part of the 50S ribosomal subunit.</text>
</comment>
<keyword evidence="7 10" id="KW-0689">Ribosomal protein</keyword>
<dbReference type="PANTHER" id="PTHR36427">
    <property type="entry name" value="54S RIBOSOMAL PROTEIN L1, MITOCHONDRIAL"/>
    <property type="match status" value="1"/>
</dbReference>
<evidence type="ECO:0000313" key="11">
    <source>
        <dbReference type="EMBL" id="PMP68032.1"/>
    </source>
</evidence>
<dbReference type="InterPro" id="IPR016095">
    <property type="entry name" value="Ribosomal_uL1_3-a/b-sand"/>
</dbReference>
<dbReference type="PIRSF" id="PIRSF002155">
    <property type="entry name" value="Ribosomal_L1"/>
    <property type="match status" value="1"/>
</dbReference>
<dbReference type="GO" id="GO:0000049">
    <property type="term" value="F:tRNA binding"/>
    <property type="evidence" value="ECO:0007669"/>
    <property type="project" value="UniProtKB-KW"/>
</dbReference>
<dbReference type="Gene3D" id="3.40.50.790">
    <property type="match status" value="1"/>
</dbReference>
<dbReference type="EMBL" id="PNIL01000030">
    <property type="protein sequence ID" value="PMP68032.1"/>
    <property type="molecule type" value="Genomic_DNA"/>
</dbReference>
<evidence type="ECO:0000256" key="10">
    <source>
        <dbReference type="HAMAP-Rule" id="MF_01318"/>
    </source>
</evidence>
<accession>A0A2J6WEY8</accession>
<evidence type="ECO:0000256" key="9">
    <source>
        <dbReference type="ARBA" id="ARBA00035241"/>
    </source>
</evidence>
<evidence type="ECO:0000256" key="8">
    <source>
        <dbReference type="ARBA" id="ARBA00023274"/>
    </source>
</evidence>
<gene>
    <name evidence="10" type="primary">rplA</name>
    <name evidence="11" type="ORF">C0189_02255</name>
</gene>
<dbReference type="GO" id="GO:0003735">
    <property type="term" value="F:structural constituent of ribosome"/>
    <property type="evidence" value="ECO:0007669"/>
    <property type="project" value="InterPro"/>
</dbReference>
<dbReference type="InterPro" id="IPR023674">
    <property type="entry name" value="Ribosomal_uL1-like"/>
</dbReference>
<evidence type="ECO:0000256" key="6">
    <source>
        <dbReference type="ARBA" id="ARBA00022884"/>
    </source>
</evidence>
<evidence type="ECO:0000256" key="7">
    <source>
        <dbReference type="ARBA" id="ARBA00022980"/>
    </source>
</evidence>